<dbReference type="EMBL" id="VIKU02000001">
    <property type="protein sequence ID" value="NHF58556.1"/>
    <property type="molecule type" value="Genomic_DNA"/>
</dbReference>
<keyword evidence="4" id="KW-1185">Reference proteome</keyword>
<proteinExistence type="predicted"/>
<feature type="signal peptide" evidence="2">
    <location>
        <begin position="1"/>
        <end position="20"/>
    </location>
</feature>
<dbReference type="Gene3D" id="2.60.40.10">
    <property type="entry name" value="Immunoglobulins"/>
    <property type="match status" value="2"/>
</dbReference>
<sequence length="240" mass="25935">MKLLKITILIGAMLSFTACSKSNGGDSEIDPPRLPGGGGGDPDGVSLIFPENNSECTEGVVRNDLQSSVTFEWEAGESVDSYELHLRNLESNSSATTTSQNNEVTIDLERGRPYEWFVVSKKEGTDESPSSAKWRFYNQGPGVENYAPFPAEAIAPTRGQTVNATTSIVLEWQGSDVDNDIVGFEVLFDTNPSPATSLGTTSQNSIDANVGSGQTYFWRVITKDAAGNTSRSEVFDFIVQ</sequence>
<dbReference type="Proteomes" id="UP000707206">
    <property type="component" value="Unassembled WGS sequence"/>
</dbReference>
<feature type="chain" id="PRO_5037861130" description="Fibronectin type-III domain-containing protein" evidence="2">
    <location>
        <begin position="21"/>
        <end position="240"/>
    </location>
</feature>
<reference evidence="3" key="1">
    <citation type="submission" date="2019-07" db="EMBL/GenBank/DDBJ databases">
        <authorList>
            <person name="De-Chao Zhang Q."/>
        </authorList>
    </citation>
    <scope>NUCLEOTIDE SEQUENCE</scope>
    <source>
        <strain evidence="3">TP-CH-4</strain>
    </source>
</reference>
<dbReference type="AlphaFoldDB" id="A0A967AXT9"/>
<organism evidence="3 4">
    <name type="scientific">Pelagihabitans pacificus</name>
    <dbReference type="NCBI Taxonomy" id="2696054"/>
    <lineage>
        <taxon>Bacteria</taxon>
        <taxon>Pseudomonadati</taxon>
        <taxon>Bacteroidota</taxon>
        <taxon>Flavobacteriia</taxon>
        <taxon>Flavobacteriales</taxon>
        <taxon>Flavobacteriaceae</taxon>
        <taxon>Pelagihabitans</taxon>
    </lineage>
</organism>
<dbReference type="InterPro" id="IPR036116">
    <property type="entry name" value="FN3_sf"/>
</dbReference>
<evidence type="ECO:0000256" key="1">
    <source>
        <dbReference type="SAM" id="MobiDB-lite"/>
    </source>
</evidence>
<feature type="region of interest" description="Disordered" evidence="1">
    <location>
        <begin position="21"/>
        <end position="44"/>
    </location>
</feature>
<gene>
    <name evidence="3" type="ORF">FK220_004355</name>
</gene>
<keyword evidence="2" id="KW-0732">Signal</keyword>
<evidence type="ECO:0000313" key="4">
    <source>
        <dbReference type="Proteomes" id="UP000707206"/>
    </source>
</evidence>
<evidence type="ECO:0000313" key="3">
    <source>
        <dbReference type="EMBL" id="NHF58556.1"/>
    </source>
</evidence>
<comment type="caution">
    <text evidence="3">The sequence shown here is derived from an EMBL/GenBank/DDBJ whole genome shotgun (WGS) entry which is preliminary data.</text>
</comment>
<dbReference type="InterPro" id="IPR013783">
    <property type="entry name" value="Ig-like_fold"/>
</dbReference>
<evidence type="ECO:0000256" key="2">
    <source>
        <dbReference type="SAM" id="SignalP"/>
    </source>
</evidence>
<accession>A0A967AXT9</accession>
<reference evidence="3" key="2">
    <citation type="submission" date="2020-03" db="EMBL/GenBank/DDBJ databases">
        <title>Flavobacteriaceae bacterium strain TP-CH-4, a member of the family Flavobacteriaceae isolated from a deep-sea seamount.</title>
        <authorList>
            <person name="Zhang D.-C."/>
        </authorList>
    </citation>
    <scope>NUCLEOTIDE SEQUENCE</scope>
    <source>
        <strain evidence="3">TP-CH-4</strain>
    </source>
</reference>
<dbReference type="PROSITE" id="PS51257">
    <property type="entry name" value="PROKAR_LIPOPROTEIN"/>
    <property type="match status" value="1"/>
</dbReference>
<dbReference type="RefSeq" id="WP_152573042.1">
    <property type="nucleotide sequence ID" value="NZ_VIKU02000001.1"/>
</dbReference>
<evidence type="ECO:0008006" key="5">
    <source>
        <dbReference type="Google" id="ProtNLM"/>
    </source>
</evidence>
<dbReference type="SUPFAM" id="SSF49265">
    <property type="entry name" value="Fibronectin type III"/>
    <property type="match status" value="1"/>
</dbReference>
<name>A0A967AXT9_9FLAO</name>
<protein>
    <recommendedName>
        <fullName evidence="5">Fibronectin type-III domain-containing protein</fullName>
    </recommendedName>
</protein>